<dbReference type="Gene3D" id="3.30.2410.10">
    <property type="entry name" value="Hect, E3 ligase catalytic domain"/>
    <property type="match status" value="1"/>
</dbReference>
<dbReference type="SUPFAM" id="SSF56204">
    <property type="entry name" value="Hect, E3 ligase catalytic domain"/>
    <property type="match status" value="1"/>
</dbReference>
<proteinExistence type="predicted"/>
<dbReference type="Gene3D" id="3.90.1750.10">
    <property type="entry name" value="Hect, E3 ligase catalytic domains"/>
    <property type="match status" value="1"/>
</dbReference>
<keyword evidence="3" id="KW-0175">Coiled coil</keyword>
<feature type="compositionally biased region" description="Low complexity" evidence="4">
    <location>
        <begin position="2300"/>
        <end position="2313"/>
    </location>
</feature>
<dbReference type="PROSITE" id="PS50237">
    <property type="entry name" value="HECT"/>
    <property type="match status" value="1"/>
</dbReference>
<dbReference type="InterPro" id="IPR035983">
    <property type="entry name" value="Hect_E3_ubiquitin_ligase"/>
</dbReference>
<feature type="region of interest" description="Disordered" evidence="4">
    <location>
        <begin position="2300"/>
        <end position="2322"/>
    </location>
</feature>
<evidence type="ECO:0000256" key="2">
    <source>
        <dbReference type="PROSITE-ProRule" id="PRU00104"/>
    </source>
</evidence>
<dbReference type="Pfam" id="PF00632">
    <property type="entry name" value="HECT"/>
    <property type="match status" value="1"/>
</dbReference>
<dbReference type="PANTHER" id="PTHR46654:SF1">
    <property type="entry name" value="E3 UBIQUITIN-PROTEIN LIGASE HECTD3"/>
    <property type="match status" value="1"/>
</dbReference>
<name>A0ABR2HDP9_9EUKA</name>
<dbReference type="InterPro" id="IPR000569">
    <property type="entry name" value="HECT_dom"/>
</dbReference>
<dbReference type="Gene3D" id="3.30.2160.10">
    <property type="entry name" value="Hect, E3 ligase catalytic domain"/>
    <property type="match status" value="1"/>
</dbReference>
<gene>
    <name evidence="6" type="ORF">M9Y10_021052</name>
</gene>
<dbReference type="SMART" id="SM00119">
    <property type="entry name" value="HECTc"/>
    <property type="match status" value="1"/>
</dbReference>
<feature type="active site" description="Glycyl thioester intermediate" evidence="2">
    <location>
        <position position="3150"/>
    </location>
</feature>
<dbReference type="PANTHER" id="PTHR46654">
    <property type="entry name" value="E3 UBIQUITIN-PROTEIN LIGASE HECTD3"/>
    <property type="match status" value="1"/>
</dbReference>
<sequence length="3182" mass="364761">MGPNPSRVAKPAYENYNSFAGDREAIFEVSPDEQAFCLDFTSPLFSKRPEEVVKPFYLPDENTIVDIMADPVAFTQATTPCEVWQDVVAPLFSGVDDTKPYIHQLLNAYYKFLKERPIVFMDNEDNQIRELNEERQMETQSLAAAHSNYKNPQIEINDNLIKKLKLDSDDFQIGAILDIIPGNSQSFSGSNLAANSSEDKSSNDHLQSKNNQYLIPCYHPSYDQITSKVCQNVDDAFSAYVAIKWGLFAGDITPIFVALKYLIKKSQNERDFSKTPFHYYFNNFQSTIENFPLENSILFPHHKKLSHTTIINFKMPKTPSRSMMTCNGKYIYVLGGHSLLTIISLSKFVNNNEHRFRCYDFEIKKKKRIDAFIAISNGYLIVGGRFLDHEQIYNTQPFSKVEDTITYETNAFFRSSPKLVPPVACDGTYIYSLIKPKKLAVFSLSEKHIIFHRYIKLKKNGHELLDPFKHLVPKQWMDTANIYTNGVFFSFIVLKQSNQNRFEYFIRNFSLATGNHIKDLHLNLRWPIQSIIFDPWNDCLWALSPSKDDVNLTKMMTYGSMPPWMTGLSTELIDSEDDLKKFGEDLKNAKNATSVMNTLIDVFYYLGIHYSGALFDAIYTSPQLIYNVQMAQFLGSCTQLLFDTIIDLIQYLVDQVKTKPKHSDWSDQSKSEYALKMLFSILQYNLSNTEKRREVVAPKEETTGAIIDLMEKILNDNSLVFLYYNAAFLLFSCFNFLFQNRLTRCPTIFSLILSKIKRDDFIYYGLCRINDCHFLPYCISYENCRQIVEPIFEKMVTKPLEFQSKQFEFISLLQSSLMLEMRKVYLDHPSGLPPAKMQLQKAFFMYSKSFTERMINFIQIPNLQLIEKYIKYSSFFRLFRKWLMFLQPLAKFSRVSSTLVFYLHSLFTPFQTIITKISSRQLTDDGKDFSYTAKVFNELFSIYLDFISSLLNGGEELQSAGQYTWLVRSTLDSQMKPEIVNQMTETFLSESTSVNQKIKILSEKWTLDDDLEASNSNDSEDESSNSHPVQNMQKAVIELIANGLNPKETPSIKSLFDYLYTKVKVRAFNIKLNEKDRYLERLVFFAFMRQLGFSNEVVELNNDLLSDQQPVLSHFIRMSVEGIYRIRRETRAVKQSAIQNNDQQSLSDYLLNLKKKCIFLINIQPCIRFQQNDIDTIFPEFLKRIQTFLIGKLDINECFELIEEADNARKHISTGLKLVNDIIESKSMLDDLITFMLDRLSASESIMKYLSSLHFSTTDPSENTGFKNVMTLLNLLSKMIAEIPDPSVTNTLIIFYSNFILTISKINPDAIHKPLEDLLIHLIEKKKYISQQYFSSYMALVVSCVYAIFTESPHPSQASLFEMLKSILFPDKVLNESQLSVVRLCISAGMNLPYTSDTIISFIKFCKPSFYHPAFSLLFEVIRKSQQQKKIFMFILKEIAQICSGAFSSLLADSPTLVTATKDSKTVKTPGISLCACSDMIQICRRCLTSDGECKKILISIIRYILKRGKWQNDDNVEDKDKDLDETKDSDLKVFRNQIYLFAVFAILSNAIDIFKSSSMIKDMSNNTIFYIEHIDQKQFHYIGWQLPITRKSIQRLINFSPDLTPISSMPFSPELFPEYDLLIPYFKKAIEGNFSSNRDDALDFFVLSSFMIYLNDKYFLRTFINELYSNDFQFQIESIAFDSYAKEFISILKMHLADHSIGFSMNQTNHPLFLHCSPAHISSNKNYRVTGNEIKCLNGTHVLISTRLSLKHPTYLELSVQSPAQFNVGVHSFTPNQSISATYLFSYKSKQIIYNSFVVKTVQMSSNISNLIISFNPAKRKAAFFDSSSTKIHSAVLPSDKCCFIIQTFDPVSIKYHISYVPLTNCSISDSNAQFLCPISGKTVFKRTNIFKQMKGSLTKNKVEKPKGKSKKNKFVSPLKDVPFDDIIKASKIVSTKPAELDTNIFSMSFVQMDEEPIFKFTNDLVSSPFVLYPFHIIKECGHSLNTKRHKDEQIQQPTFASIKYERISNCAIKTPTVSYYEVDSSISPITYRFESMNDAVYIDDNTGEVELIDKTKLHPVNYLQPFHPNNYPVMPTDILNLYATGYVSKFRNKVKNQILLQLIASPSILNSSASAPSSVPPSGFTNSISTMPSSVAIANLANSMDCIFDIFEFSLQNVIEYSISLMLFLEPVHVKLVNEKKSPVNFDFNILDRNQMASSTKYIHKAALNNILLYFSARNQAATVLDIWFNYLKHQFSDIQNHFIAQKHPSAVIFPLAALTVPKYISIPGASSLLVFKTGFSRETPVIAQVQVSEITRNQASKAKSNSNESNISLQPSEATQNNETNISLAEIASSHYLTVGVDKPIPISSNIALISGDSLDLTPVKIIDGVSIVILPIFSSSNESLFGTFFQLIISFKYFVYYLSQHIEEIDNNKIHSYRAKLYQLYIDSFIAESPFFYYFGEDVLEFLRTTLPTSGSDFTDDMPVKLSLLALYTDVKKYPFIGQFLEEQQMMWDERMLLPLKELFPEFLTEADKREIAQIPKEEKKTWGLPQPPLPQELSLSNDNDCSQLGGQLKRMMKPRTSIIGYPFHLLIHLWCHYASLYPPFEKKIISDTVCQIKFTFYVPKAVEFLCGASPAPLLRYSSNKDMSDALEIAPSQPTHLSVQKSEMSMIIVNSDNCLYLELTSGNTWKDFQFALMASSEGQTEDFIKEYRNQFVDDVNLLVLHWDIRNDEKILSCFPVQRFSDTTISLEIPPVFLLHSEFPLPLHLLTIRATLLFALNWTLYYDKISFENDPSLKCLCQSMSMSLRMGRFRHLIEQQSNDDPNEIQINRREAYEIRTGTSDDLKMTIIAQLTRCYKDPRAFRRRGDKPWRVTLMGESGIDAGGPARELVSEAAKDLVSPFCGLFIQVPNGRNDVGSNRDSVIPIADPRHTNALEQYKFAGVLIGICIRSGIVQDLNIAPFVWEYLASGSLTIEDIFAIDENYRVLIESLMEAIKSEIDETTFESKFNLRFVIYDSRGQEVPLTQRGRVEKVTFANCSEFISLANEFRLGEMRQNLEAMRNGLWENLDFKPPSFTTGEMLEFSACGNKEITYEAMKKIIRFESVSSDQQEYFLRVLQAMTSEQRSELLKFSTGRVRLPAQSSGEMTLHVDRANGVRDRLPTASTCFNQFHMPQYSSFDKALKMITVAIEYTGTFENR</sequence>
<dbReference type="EMBL" id="JAPFFF010000031">
    <property type="protein sequence ID" value="KAK8844881.1"/>
    <property type="molecule type" value="Genomic_DNA"/>
</dbReference>
<keyword evidence="1 2" id="KW-0833">Ubl conjugation pathway</keyword>
<organism evidence="6 7">
    <name type="scientific">Tritrichomonas musculus</name>
    <dbReference type="NCBI Taxonomy" id="1915356"/>
    <lineage>
        <taxon>Eukaryota</taxon>
        <taxon>Metamonada</taxon>
        <taxon>Parabasalia</taxon>
        <taxon>Tritrichomonadida</taxon>
        <taxon>Tritrichomonadidae</taxon>
        <taxon>Tritrichomonas</taxon>
    </lineage>
</organism>
<feature type="coiled-coil region" evidence="3">
    <location>
        <begin position="121"/>
        <end position="148"/>
    </location>
</feature>
<evidence type="ECO:0000256" key="3">
    <source>
        <dbReference type="SAM" id="Coils"/>
    </source>
</evidence>
<keyword evidence="7" id="KW-1185">Reference proteome</keyword>
<evidence type="ECO:0000256" key="1">
    <source>
        <dbReference type="ARBA" id="ARBA00022786"/>
    </source>
</evidence>
<comment type="caution">
    <text evidence="6">The sequence shown here is derived from an EMBL/GenBank/DDBJ whole genome shotgun (WGS) entry which is preliminary data.</text>
</comment>
<feature type="domain" description="HECT" evidence="5">
    <location>
        <begin position="2843"/>
        <end position="3182"/>
    </location>
</feature>
<dbReference type="Proteomes" id="UP001470230">
    <property type="component" value="Unassembled WGS sequence"/>
</dbReference>
<dbReference type="InterPro" id="IPR042469">
    <property type="entry name" value="HECTD3"/>
</dbReference>
<evidence type="ECO:0000259" key="5">
    <source>
        <dbReference type="PROSITE" id="PS50237"/>
    </source>
</evidence>
<evidence type="ECO:0000313" key="6">
    <source>
        <dbReference type="EMBL" id="KAK8844881.1"/>
    </source>
</evidence>
<protein>
    <recommendedName>
        <fullName evidence="5">HECT domain-containing protein</fullName>
    </recommendedName>
</protein>
<reference evidence="6 7" key="1">
    <citation type="submission" date="2024-04" db="EMBL/GenBank/DDBJ databases">
        <title>Tritrichomonas musculus Genome.</title>
        <authorList>
            <person name="Alves-Ferreira E."/>
            <person name="Grigg M."/>
            <person name="Lorenzi H."/>
            <person name="Galac M."/>
        </authorList>
    </citation>
    <scope>NUCLEOTIDE SEQUENCE [LARGE SCALE GENOMIC DNA]</scope>
    <source>
        <strain evidence="6 7">EAF2021</strain>
    </source>
</reference>
<accession>A0ABR2HDP9</accession>
<evidence type="ECO:0000313" key="7">
    <source>
        <dbReference type="Proteomes" id="UP001470230"/>
    </source>
</evidence>
<evidence type="ECO:0000256" key="4">
    <source>
        <dbReference type="SAM" id="MobiDB-lite"/>
    </source>
</evidence>